<evidence type="ECO:0000313" key="3">
    <source>
        <dbReference type="EMBL" id="SSX36012.1"/>
    </source>
</evidence>
<dbReference type="EMBL" id="UFQT01005501">
    <property type="protein sequence ID" value="SSX36012.1"/>
    <property type="molecule type" value="Genomic_DNA"/>
</dbReference>
<dbReference type="VEuPathDB" id="VectorBase:CSON012032"/>
<reference evidence="3" key="1">
    <citation type="submission" date="2018-07" db="EMBL/GenBank/DDBJ databases">
        <authorList>
            <person name="Quirk P.G."/>
            <person name="Krulwich T.A."/>
        </authorList>
    </citation>
    <scope>NUCLEOTIDE SEQUENCE</scope>
</reference>
<proteinExistence type="predicted"/>
<keyword evidence="1" id="KW-0812">Transmembrane</keyword>
<feature type="transmembrane region" description="Helical" evidence="1">
    <location>
        <begin position="103"/>
        <end position="120"/>
    </location>
</feature>
<feature type="signal peptide" evidence="2">
    <location>
        <begin position="1"/>
        <end position="30"/>
    </location>
</feature>
<keyword evidence="1" id="KW-1133">Transmembrane helix</keyword>
<name>A0A336N093_CULSO</name>
<gene>
    <name evidence="3" type="primary">CSON012032</name>
</gene>
<keyword evidence="2" id="KW-0732">Signal</keyword>
<organism evidence="3">
    <name type="scientific">Culicoides sonorensis</name>
    <name type="common">Biting midge</name>
    <dbReference type="NCBI Taxonomy" id="179676"/>
    <lineage>
        <taxon>Eukaryota</taxon>
        <taxon>Metazoa</taxon>
        <taxon>Ecdysozoa</taxon>
        <taxon>Arthropoda</taxon>
        <taxon>Hexapoda</taxon>
        <taxon>Insecta</taxon>
        <taxon>Pterygota</taxon>
        <taxon>Neoptera</taxon>
        <taxon>Endopterygota</taxon>
        <taxon>Diptera</taxon>
        <taxon>Nematocera</taxon>
        <taxon>Chironomoidea</taxon>
        <taxon>Ceratopogonidae</taxon>
        <taxon>Ceratopogoninae</taxon>
        <taxon>Culicoides</taxon>
        <taxon>Monoculicoides</taxon>
    </lineage>
</organism>
<accession>A0A336N093</accession>
<protein>
    <submittedName>
        <fullName evidence="3">CSON012032 protein</fullName>
    </submittedName>
</protein>
<dbReference type="AlphaFoldDB" id="A0A336N093"/>
<evidence type="ECO:0000256" key="2">
    <source>
        <dbReference type="SAM" id="SignalP"/>
    </source>
</evidence>
<feature type="chain" id="PRO_5016246380" evidence="2">
    <location>
        <begin position="31"/>
        <end position="121"/>
    </location>
</feature>
<sequence length="121" mass="13799">MNFRLSSNRVFLALILQLFLVLSYFDNVAALRCYACGPSRECEDKPHTTVECDFGWISRAVCTKRIIGDYVARGCFAENFCRDDGIDNCFACSYDYCNSAANINLNYLALVIFIPLFLYLK</sequence>
<evidence type="ECO:0000256" key="1">
    <source>
        <dbReference type="SAM" id="Phobius"/>
    </source>
</evidence>
<keyword evidence="1" id="KW-0472">Membrane</keyword>